<name>A0A1Q9EHD3_SYMMI</name>
<comment type="caution">
    <text evidence="4">The sequence shown here is derived from an EMBL/GenBank/DDBJ whole genome shotgun (WGS) entry which is preliminary data.</text>
</comment>
<dbReference type="AlphaFoldDB" id="A0A1Q9EHD3"/>
<feature type="compositionally biased region" description="Low complexity" evidence="2">
    <location>
        <begin position="683"/>
        <end position="697"/>
    </location>
</feature>
<evidence type="ECO:0000259" key="3">
    <source>
        <dbReference type="PROSITE" id="PS50966"/>
    </source>
</evidence>
<keyword evidence="1" id="KW-0479">Metal-binding</keyword>
<evidence type="ECO:0000313" key="4">
    <source>
        <dbReference type="EMBL" id="OLQ06864.1"/>
    </source>
</evidence>
<accession>A0A1Q9EHD3</accession>
<keyword evidence="1" id="KW-0862">Zinc</keyword>
<dbReference type="PROSITE" id="PS50966">
    <property type="entry name" value="ZF_SWIM"/>
    <property type="match status" value="1"/>
</dbReference>
<evidence type="ECO:0000256" key="1">
    <source>
        <dbReference type="PROSITE-ProRule" id="PRU00325"/>
    </source>
</evidence>
<evidence type="ECO:0000313" key="5">
    <source>
        <dbReference type="Proteomes" id="UP000186817"/>
    </source>
</evidence>
<feature type="region of interest" description="Disordered" evidence="2">
    <location>
        <begin position="553"/>
        <end position="590"/>
    </location>
</feature>
<dbReference type="OrthoDB" id="410504at2759"/>
<sequence length="809" mass="87807">MQKLGLPPASQWHTDWAPGLGAAGRSVLPSIVHVLSTLVEAVDLWTDRSDEENSFHLFTSPGNTASFPTCPDDWMVDRMPKMFRVRAAGLGVKMLPCIQRLVEDAKRMPCIAERHKGRTRAFFMKTGTPAALPDATVERCWQQLQTKNLQELHALLTQHGLVKEMADGNKKMVYEAFCESWVEHCCVIHEQHRSRSTQVGDVQCSCWHYRRRGHCPHAYFVLQSRLGFKSWVPEVLPSAKAAPDALDMQSGGSSVEASKPGRSCPACDEASHIAAAASCKDKAEPPRETGDDLMQVKAASAVETRPDMPSRETFFQERLVEFQETMASKSEQDFLALVGVLEKVLRATMKPDTHSVCGLFGELQWRWQLALVRGSDEVVLSLARLGDSITASVSDFELPVFRHQTWIPDEIQLARCHFAIESMLVQTTPVIKVDQPSLVRSADSLLRAWGNMDERAFQAAGLQVLQNEDATVLQVLRRLRTWRAEAKCVFFNDLPCLTPGAPKEIGWRDVPKLCSEHCLMPRLLLYESRSAAEDACDFECYDDDYDDSWTEQALDASSPSNPQWTRQSFLRRGSRRTRAETPSRPEGTAAVAEEAPALHGADRLRAEKDLRPDLKVSAETLRRLSGQEDAAGRVFGAPRPKQMPREAPTSQLLGVSAPLPAKAAGGTPASASSAATSQVPLAAAAAGAPQTPRTATPVASPRLSAAQTRQGEVAGYPAASMSSASTVGSQQTLPKPPSLTLGSPAATPVSVQREPSISTSSAPSPRTAPASSSASPAKAAGLAIGSRGGVNTSSWAVRAAVESLVKKKG</sequence>
<feature type="region of interest" description="Disordered" evidence="2">
    <location>
        <begin position="683"/>
        <end position="789"/>
    </location>
</feature>
<protein>
    <recommendedName>
        <fullName evidence="3">SWIM-type domain-containing protein</fullName>
    </recommendedName>
</protein>
<feature type="region of interest" description="Disordered" evidence="2">
    <location>
        <begin position="622"/>
        <end position="647"/>
    </location>
</feature>
<feature type="compositionally biased region" description="Polar residues" evidence="2">
    <location>
        <begin position="555"/>
        <end position="568"/>
    </location>
</feature>
<keyword evidence="5" id="KW-1185">Reference proteome</keyword>
<feature type="compositionally biased region" description="Polar residues" evidence="2">
    <location>
        <begin position="720"/>
        <end position="733"/>
    </location>
</feature>
<dbReference type="EMBL" id="LSRX01000151">
    <property type="protein sequence ID" value="OLQ06864.1"/>
    <property type="molecule type" value="Genomic_DNA"/>
</dbReference>
<dbReference type="Proteomes" id="UP000186817">
    <property type="component" value="Unassembled WGS sequence"/>
</dbReference>
<gene>
    <name evidence="4" type="ORF">AK812_SmicGene9827</name>
</gene>
<feature type="domain" description="SWIM-type" evidence="3">
    <location>
        <begin position="195"/>
        <end position="226"/>
    </location>
</feature>
<reference evidence="4 5" key="1">
    <citation type="submission" date="2016-02" db="EMBL/GenBank/DDBJ databases">
        <title>Genome analysis of coral dinoflagellate symbionts highlights evolutionary adaptations to a symbiotic lifestyle.</title>
        <authorList>
            <person name="Aranda M."/>
            <person name="Li Y."/>
            <person name="Liew Y.J."/>
            <person name="Baumgarten S."/>
            <person name="Simakov O."/>
            <person name="Wilson M."/>
            <person name="Piel J."/>
            <person name="Ashoor H."/>
            <person name="Bougouffa S."/>
            <person name="Bajic V.B."/>
            <person name="Ryu T."/>
            <person name="Ravasi T."/>
            <person name="Bayer T."/>
            <person name="Micklem G."/>
            <person name="Kim H."/>
            <person name="Bhak J."/>
            <person name="Lajeunesse T.C."/>
            <person name="Voolstra C.R."/>
        </authorList>
    </citation>
    <scope>NUCLEOTIDE SEQUENCE [LARGE SCALE GENOMIC DNA]</scope>
    <source>
        <strain evidence="4 5">CCMP2467</strain>
    </source>
</reference>
<evidence type="ECO:0000256" key="2">
    <source>
        <dbReference type="SAM" id="MobiDB-lite"/>
    </source>
</evidence>
<dbReference type="GO" id="GO:0008270">
    <property type="term" value="F:zinc ion binding"/>
    <property type="evidence" value="ECO:0007669"/>
    <property type="project" value="UniProtKB-KW"/>
</dbReference>
<organism evidence="4 5">
    <name type="scientific">Symbiodinium microadriaticum</name>
    <name type="common">Dinoflagellate</name>
    <name type="synonym">Zooxanthella microadriatica</name>
    <dbReference type="NCBI Taxonomy" id="2951"/>
    <lineage>
        <taxon>Eukaryota</taxon>
        <taxon>Sar</taxon>
        <taxon>Alveolata</taxon>
        <taxon>Dinophyceae</taxon>
        <taxon>Suessiales</taxon>
        <taxon>Symbiodiniaceae</taxon>
        <taxon>Symbiodinium</taxon>
    </lineage>
</organism>
<feature type="compositionally biased region" description="Low complexity" evidence="2">
    <location>
        <begin position="755"/>
        <end position="780"/>
    </location>
</feature>
<keyword evidence="1" id="KW-0863">Zinc-finger</keyword>
<dbReference type="InterPro" id="IPR007527">
    <property type="entry name" value="Znf_SWIM"/>
</dbReference>
<proteinExistence type="predicted"/>